<name>A0ACB8UGZ1_9APHY</name>
<gene>
    <name evidence="1" type="ORF">BDY19DRAFT_918378</name>
</gene>
<reference evidence="1" key="1">
    <citation type="journal article" date="2021" name="Environ. Microbiol.">
        <title>Gene family expansions and transcriptome signatures uncover fungal adaptations to wood decay.</title>
        <authorList>
            <person name="Hage H."/>
            <person name="Miyauchi S."/>
            <person name="Viragh M."/>
            <person name="Drula E."/>
            <person name="Min B."/>
            <person name="Chaduli D."/>
            <person name="Navarro D."/>
            <person name="Favel A."/>
            <person name="Norest M."/>
            <person name="Lesage-Meessen L."/>
            <person name="Balint B."/>
            <person name="Merenyi Z."/>
            <person name="de Eugenio L."/>
            <person name="Morin E."/>
            <person name="Martinez A.T."/>
            <person name="Baldrian P."/>
            <person name="Stursova M."/>
            <person name="Martinez M.J."/>
            <person name="Novotny C."/>
            <person name="Magnuson J.K."/>
            <person name="Spatafora J.W."/>
            <person name="Maurice S."/>
            <person name="Pangilinan J."/>
            <person name="Andreopoulos W."/>
            <person name="LaButti K."/>
            <person name="Hundley H."/>
            <person name="Na H."/>
            <person name="Kuo A."/>
            <person name="Barry K."/>
            <person name="Lipzen A."/>
            <person name="Henrissat B."/>
            <person name="Riley R."/>
            <person name="Ahrendt S."/>
            <person name="Nagy L.G."/>
            <person name="Grigoriev I.V."/>
            <person name="Martin F."/>
            <person name="Rosso M.N."/>
        </authorList>
    </citation>
    <scope>NUCLEOTIDE SEQUENCE</scope>
    <source>
        <strain evidence="1">CBS 384.51</strain>
    </source>
</reference>
<dbReference type="EMBL" id="MU274901">
    <property type="protein sequence ID" value="KAI0093697.1"/>
    <property type="molecule type" value="Genomic_DNA"/>
</dbReference>
<protein>
    <submittedName>
        <fullName evidence="1">Uncharacterized protein</fullName>
    </submittedName>
</protein>
<organism evidence="1 2">
    <name type="scientific">Irpex rosettiformis</name>
    <dbReference type="NCBI Taxonomy" id="378272"/>
    <lineage>
        <taxon>Eukaryota</taxon>
        <taxon>Fungi</taxon>
        <taxon>Dikarya</taxon>
        <taxon>Basidiomycota</taxon>
        <taxon>Agaricomycotina</taxon>
        <taxon>Agaricomycetes</taxon>
        <taxon>Polyporales</taxon>
        <taxon>Irpicaceae</taxon>
        <taxon>Irpex</taxon>
    </lineage>
</organism>
<comment type="caution">
    <text evidence="1">The sequence shown here is derived from an EMBL/GenBank/DDBJ whole genome shotgun (WGS) entry which is preliminary data.</text>
</comment>
<evidence type="ECO:0000313" key="1">
    <source>
        <dbReference type="EMBL" id="KAI0093697.1"/>
    </source>
</evidence>
<evidence type="ECO:0000313" key="2">
    <source>
        <dbReference type="Proteomes" id="UP001055072"/>
    </source>
</evidence>
<sequence length="1270" mass="141800">MSQAKTGNASDVPSSPEDGGNFRRNLEIDMKGLIGDAVGNMSISPGSRDVVLAARKGLFIIDLEDPLNVPRFLPQGGTWDVADVQWNPHVARKEYIVSTSSEKLLIWNLYMSGKTSIQHILQSHYRAITDINWHTTDPDIVVSTGIDSWLWTWDLRTMSKPVMGLCAFNAGATQVKWNRQDGNILASSHMNEVLIWDKRKGSLPVTQLKAHALKIYGIDWAHHKRDEIVTCSLDKTIKVWDIQKINGIERPEPTFTINTSYPIWRARNLPFGEGVLSLPQRGETALEMWTPEDHHEPLARFEGHTDVVKEFVWRKGGQDNNEFQLITWSKDKSLRFWPIGQEIMQKVGKAAPSLPPTPGPRYFDQHTSFSNTPADHQYFPTVSAPVGNRSILAEVRASQPSRPHKTSTTRGSQEFARTRSMSQITKQTPPSILQEAEEDKGSTMSRGYVGGRPVPITAVQWLSSVNVGKRRNSSDGPRSGGDSGNTSRYASRSRPPSIHVVDQTFPSVFDARGRSGKSGSRDREEEQGDTAQTLKDEITSVANKLTAQKVKLEKAEFSKKRTCTFGLYGPWGESTSVFIRISFTFPRDYPHATHPNGTPQVELERNPLIPVKSRVLILRRLRAIREQERPCLEACLRFLLYGERHEDEDDRPSSMDDSESSDDDLAIMSRRSKDGALSMLRSDKNLAEPRTSQGVFGSNGQLVCFFRAPPRIVRQTMQDLDASPSRGAQRTTTVDSTPRLFLSPILLSDAMRKLALASNDRDVESIDFKRAEDAHSISRIIANLFSFSHPKSRRVSDQSRPSVDEAPNNFALLPTRRSTVFIKDASPFVGIDIGAAQDYVFPGTEPAEACEKNVEVARFRGRLDHERVFNMLHIFMIEHDKSESAALVPSLYSLCNPLIVSMIEKLYAELSLQKDIQMLTMLSIVLLRLAGEMPSISVSPSPRRPSNLDYFSYKRSRQNSSNSTWTHDSPSDAMLAPAMSSLSSSRGSWSSLFNATSMRRFINASRPGIPIASRHAQASPRSSMIRELRRDSPSSPITRNPTSKSWHDSAMTDRSSPKHVVSFSSAGHRSRRPTFSQIVSNGLQGDGKKRLIAEMVPQMKLQRSMFRLQPKMRQQLHAHIWVYAEMLLAWQLPQKRAELLEATSGEMFNNPILPAVLDILDSSPIGVARTCVSCLHINEPTADTCVACAASLVPESCSICRLPVKGLSHTCLMCLHATHIRCWKSRKDTNCATGCGCRCVTSSQGQVAPSRVVSTSRTSSRFASYKFDES</sequence>
<keyword evidence="2" id="KW-1185">Reference proteome</keyword>
<dbReference type="Proteomes" id="UP001055072">
    <property type="component" value="Unassembled WGS sequence"/>
</dbReference>
<accession>A0ACB8UGZ1</accession>
<proteinExistence type="predicted"/>